<organism evidence="1">
    <name type="scientific">Rhizophora mucronata</name>
    <name type="common">Asiatic mangrove</name>
    <dbReference type="NCBI Taxonomy" id="61149"/>
    <lineage>
        <taxon>Eukaryota</taxon>
        <taxon>Viridiplantae</taxon>
        <taxon>Streptophyta</taxon>
        <taxon>Embryophyta</taxon>
        <taxon>Tracheophyta</taxon>
        <taxon>Spermatophyta</taxon>
        <taxon>Magnoliopsida</taxon>
        <taxon>eudicotyledons</taxon>
        <taxon>Gunneridae</taxon>
        <taxon>Pentapetalae</taxon>
        <taxon>rosids</taxon>
        <taxon>fabids</taxon>
        <taxon>Malpighiales</taxon>
        <taxon>Rhizophoraceae</taxon>
        <taxon>Rhizophora</taxon>
    </lineage>
</organism>
<sequence>MQKVTAISRVIRSTAATSIISHLKKGNFM</sequence>
<dbReference type="AlphaFoldDB" id="A0A2P2R3J4"/>
<reference evidence="1" key="1">
    <citation type="submission" date="2018-02" db="EMBL/GenBank/DDBJ databases">
        <title>Rhizophora mucronata_Transcriptome.</title>
        <authorList>
            <person name="Meera S.P."/>
            <person name="Sreeshan A."/>
            <person name="Augustine A."/>
        </authorList>
    </citation>
    <scope>NUCLEOTIDE SEQUENCE</scope>
    <source>
        <tissue evidence="1">Leaf</tissue>
    </source>
</reference>
<proteinExistence type="predicted"/>
<accession>A0A2P2R3J4</accession>
<name>A0A2P2R3J4_RHIMU</name>
<protein>
    <submittedName>
        <fullName evidence="1">Uncharacterized protein</fullName>
    </submittedName>
</protein>
<evidence type="ECO:0000313" key="1">
    <source>
        <dbReference type="EMBL" id="MBX73760.1"/>
    </source>
</evidence>
<dbReference type="EMBL" id="GGEC01093276">
    <property type="protein sequence ID" value="MBX73760.1"/>
    <property type="molecule type" value="Transcribed_RNA"/>
</dbReference>